<dbReference type="GO" id="GO:1990481">
    <property type="term" value="P:mRNA pseudouridine synthesis"/>
    <property type="evidence" value="ECO:0007669"/>
    <property type="project" value="TreeGrafter"/>
</dbReference>
<evidence type="ECO:0000256" key="1">
    <source>
        <dbReference type="ARBA" id="ARBA00000385"/>
    </source>
</evidence>
<dbReference type="PANTHER" id="PTHR13767:SF2">
    <property type="entry name" value="PSEUDOURIDYLATE SYNTHASE TRUB1"/>
    <property type="match status" value="1"/>
</dbReference>
<proteinExistence type="inferred from homology"/>
<evidence type="ECO:0000256" key="5">
    <source>
        <dbReference type="HAMAP-Rule" id="MF_01080"/>
    </source>
</evidence>
<dbReference type="InterPro" id="IPR036974">
    <property type="entry name" value="PUA_sf"/>
</dbReference>
<evidence type="ECO:0000256" key="2">
    <source>
        <dbReference type="ARBA" id="ARBA00005642"/>
    </source>
</evidence>
<dbReference type="AlphaFoldDB" id="A0A497E816"/>
<dbReference type="GO" id="GO:0160148">
    <property type="term" value="F:tRNA pseudouridine(55) synthase activity"/>
    <property type="evidence" value="ECO:0007669"/>
    <property type="project" value="UniProtKB-EC"/>
</dbReference>
<comment type="function">
    <text evidence="5">Responsible for synthesis of pseudouridine from uracil-55 in the psi GC loop of transfer RNAs.</text>
</comment>
<dbReference type="HAMAP" id="MF_01080">
    <property type="entry name" value="TruB_bact"/>
    <property type="match status" value="1"/>
</dbReference>
<feature type="domain" description="tRNA pseudouridylate synthase B C-terminal" evidence="7">
    <location>
        <begin position="175"/>
        <end position="231"/>
    </location>
</feature>
<gene>
    <name evidence="5 8" type="primary">truB</name>
    <name evidence="8" type="ORF">DRJ00_01695</name>
</gene>
<evidence type="ECO:0000259" key="7">
    <source>
        <dbReference type="Pfam" id="PF16198"/>
    </source>
</evidence>
<dbReference type="NCBIfam" id="TIGR00431">
    <property type="entry name" value="TruB"/>
    <property type="match status" value="1"/>
</dbReference>
<dbReference type="InterPro" id="IPR032819">
    <property type="entry name" value="TruB_C"/>
</dbReference>
<evidence type="ECO:0000313" key="9">
    <source>
        <dbReference type="Proteomes" id="UP000279422"/>
    </source>
</evidence>
<comment type="catalytic activity">
    <reaction evidence="1 5">
        <text>uridine(55) in tRNA = pseudouridine(55) in tRNA</text>
        <dbReference type="Rhea" id="RHEA:42532"/>
        <dbReference type="Rhea" id="RHEA-COMP:10101"/>
        <dbReference type="Rhea" id="RHEA-COMP:10102"/>
        <dbReference type="ChEBI" id="CHEBI:65314"/>
        <dbReference type="ChEBI" id="CHEBI:65315"/>
        <dbReference type="EC" id="5.4.99.25"/>
    </reaction>
</comment>
<dbReference type="InterPro" id="IPR020103">
    <property type="entry name" value="PsdUridine_synth_cat_dom_sf"/>
</dbReference>
<reference evidence="8 9" key="1">
    <citation type="submission" date="2018-06" db="EMBL/GenBank/DDBJ databases">
        <title>Extensive metabolic versatility and redundancy in microbially diverse, dynamic hydrothermal sediments.</title>
        <authorList>
            <person name="Dombrowski N."/>
            <person name="Teske A."/>
            <person name="Baker B.J."/>
        </authorList>
    </citation>
    <scope>NUCLEOTIDE SEQUENCE [LARGE SCALE GENOMIC DNA]</scope>
    <source>
        <strain evidence="8">B47_G16</strain>
    </source>
</reference>
<dbReference type="SUPFAM" id="SSF55120">
    <property type="entry name" value="Pseudouridine synthase"/>
    <property type="match status" value="1"/>
</dbReference>
<evidence type="ECO:0000256" key="4">
    <source>
        <dbReference type="ARBA" id="ARBA00023235"/>
    </source>
</evidence>
<dbReference type="PROSITE" id="PS50890">
    <property type="entry name" value="PUA"/>
    <property type="match status" value="1"/>
</dbReference>
<dbReference type="Gene3D" id="2.30.130.10">
    <property type="entry name" value="PUA domain"/>
    <property type="match status" value="1"/>
</dbReference>
<dbReference type="Gene3D" id="3.30.2350.10">
    <property type="entry name" value="Pseudouridine synthase"/>
    <property type="match status" value="1"/>
</dbReference>
<comment type="similarity">
    <text evidence="2 5">Belongs to the pseudouridine synthase TruB family. Type 1 subfamily.</text>
</comment>
<dbReference type="GO" id="GO:0031119">
    <property type="term" value="P:tRNA pseudouridine synthesis"/>
    <property type="evidence" value="ECO:0007669"/>
    <property type="project" value="UniProtKB-UniRule"/>
</dbReference>
<keyword evidence="4 5" id="KW-0413">Isomerase</keyword>
<feature type="active site" description="Nucleophile" evidence="5">
    <location>
        <position position="38"/>
    </location>
</feature>
<dbReference type="InterPro" id="IPR002501">
    <property type="entry name" value="PsdUridine_synth_N"/>
</dbReference>
<keyword evidence="3 5" id="KW-0819">tRNA processing</keyword>
<dbReference type="PANTHER" id="PTHR13767">
    <property type="entry name" value="TRNA-PSEUDOURIDINE SYNTHASE"/>
    <property type="match status" value="1"/>
</dbReference>
<name>A0A497E816_UNCAE</name>
<accession>A0A497E816</accession>
<dbReference type="CDD" id="cd02573">
    <property type="entry name" value="PseudoU_synth_EcTruB"/>
    <property type="match status" value="1"/>
</dbReference>
<dbReference type="EMBL" id="QMPZ01000010">
    <property type="protein sequence ID" value="RLE10366.1"/>
    <property type="molecule type" value="Genomic_DNA"/>
</dbReference>
<dbReference type="GO" id="GO:0003723">
    <property type="term" value="F:RNA binding"/>
    <property type="evidence" value="ECO:0007669"/>
    <property type="project" value="InterPro"/>
</dbReference>
<feature type="domain" description="Pseudouridine synthase II N-terminal" evidence="6">
    <location>
        <begin position="23"/>
        <end position="174"/>
    </location>
</feature>
<dbReference type="EC" id="5.4.99.25" evidence="5"/>
<evidence type="ECO:0000313" key="8">
    <source>
        <dbReference type="EMBL" id="RLE10366.1"/>
    </source>
</evidence>
<dbReference type="CDD" id="cd07953">
    <property type="entry name" value="PUA"/>
    <property type="match status" value="1"/>
</dbReference>
<dbReference type="Pfam" id="PF01509">
    <property type="entry name" value="TruB_N"/>
    <property type="match status" value="1"/>
</dbReference>
<evidence type="ECO:0000259" key="6">
    <source>
        <dbReference type="Pfam" id="PF01509"/>
    </source>
</evidence>
<dbReference type="Pfam" id="PF16198">
    <property type="entry name" value="TruB_C_2"/>
    <property type="match status" value="1"/>
</dbReference>
<dbReference type="InterPro" id="IPR015947">
    <property type="entry name" value="PUA-like_sf"/>
</dbReference>
<dbReference type="SUPFAM" id="SSF88697">
    <property type="entry name" value="PUA domain-like"/>
    <property type="match status" value="1"/>
</dbReference>
<evidence type="ECO:0000256" key="3">
    <source>
        <dbReference type="ARBA" id="ARBA00022694"/>
    </source>
</evidence>
<comment type="caution">
    <text evidence="8">The sequence shown here is derived from an EMBL/GenBank/DDBJ whole genome shotgun (WGS) entry which is preliminary data.</text>
</comment>
<dbReference type="Proteomes" id="UP000279422">
    <property type="component" value="Unassembled WGS sequence"/>
</dbReference>
<sequence length="308" mass="34566">MDGLLLIDKPKGMTSYEAVLKVKEALEVKKAGHTGTLDPSATGLLLICVGKATKLTPFLQDLDKTYKGKMVFGITTSSLDEEGEIVEEKDASSLTREQVEEVFSHFTGKIRQSPPMFSAVHYRGERLYKLARKGVEVERPLRQVQVYELKLINFHAGKHPQAEFEVRCSKGTYIRSLCSDIGKALGCGAYQASLCRTKIGPFELKEAKKPSELERMDEIKIKEVLYSLSEALSHLPLVTVKKEAEKMVKWGRPLYLSHLQSFPFSIEKGDRVRLCSQEGKLLAVATSLQDGAHFLEERIGFKYLRVLV</sequence>
<protein>
    <recommendedName>
        <fullName evidence="5">tRNA pseudouridine synthase B</fullName>
        <ecNumber evidence="5">5.4.99.25</ecNumber>
    </recommendedName>
    <alternativeName>
        <fullName evidence="5">tRNA pseudouridine(55) synthase</fullName>
        <shortName evidence="5">Psi55 synthase</shortName>
    </alternativeName>
    <alternativeName>
        <fullName evidence="5">tRNA pseudouridylate synthase</fullName>
    </alternativeName>
    <alternativeName>
        <fullName evidence="5">tRNA-uridine isomerase</fullName>
    </alternativeName>
</protein>
<organism evidence="8 9">
    <name type="scientific">Aerophobetes bacterium</name>
    <dbReference type="NCBI Taxonomy" id="2030807"/>
    <lineage>
        <taxon>Bacteria</taxon>
        <taxon>Candidatus Aerophobota</taxon>
    </lineage>
</organism>
<dbReference type="InterPro" id="IPR014780">
    <property type="entry name" value="tRNA_psdUridine_synth_TruB"/>
</dbReference>
<dbReference type="FunFam" id="3.30.2350.10:FF:000011">
    <property type="entry name" value="tRNA pseudouridine synthase B"/>
    <property type="match status" value="1"/>
</dbReference>